<dbReference type="EMBL" id="BAAABZ010000099">
    <property type="protein sequence ID" value="GAA0575099.1"/>
    <property type="molecule type" value="Genomic_DNA"/>
</dbReference>
<evidence type="ECO:0000313" key="1">
    <source>
        <dbReference type="EMBL" id="GAA0575099.1"/>
    </source>
</evidence>
<dbReference type="Proteomes" id="UP001501576">
    <property type="component" value="Unassembled WGS sequence"/>
</dbReference>
<name>A0ABP3PZW2_9ACTN</name>
<protein>
    <submittedName>
        <fullName evidence="1">Uncharacterized protein</fullName>
    </submittedName>
</protein>
<dbReference type="RefSeq" id="WP_346161786.1">
    <property type="nucleotide sequence ID" value="NZ_BAAABZ010000099.1"/>
</dbReference>
<gene>
    <name evidence="1" type="ORF">GCM10010390_92650</name>
</gene>
<sequence>MLTISAEHIKPSHRRLVTHTRTIAPQAEQLVRGRFGALPPIHLGLFGDADRWAETTAQAQLTLVPETANSIQYQHQQDVWKSRRKRAGITILAPAGVAILINLRKLRTPRDINETLVHELTHGHQLDSTQAREQHTAYLRHCWNVAALPHREFKKYERLVSRHETEARNAEALASQLPT</sequence>
<organism evidence="1 2">
    <name type="scientific">Streptomyces mordarskii</name>
    <dbReference type="NCBI Taxonomy" id="1226758"/>
    <lineage>
        <taxon>Bacteria</taxon>
        <taxon>Bacillati</taxon>
        <taxon>Actinomycetota</taxon>
        <taxon>Actinomycetes</taxon>
        <taxon>Kitasatosporales</taxon>
        <taxon>Streptomycetaceae</taxon>
        <taxon>Streptomyces</taxon>
    </lineage>
</organism>
<accession>A0ABP3PZW2</accession>
<reference evidence="2" key="1">
    <citation type="journal article" date="2019" name="Int. J. Syst. Evol. Microbiol.">
        <title>The Global Catalogue of Microorganisms (GCM) 10K type strain sequencing project: providing services to taxonomists for standard genome sequencing and annotation.</title>
        <authorList>
            <consortium name="The Broad Institute Genomics Platform"/>
            <consortium name="The Broad Institute Genome Sequencing Center for Infectious Disease"/>
            <person name="Wu L."/>
            <person name="Ma J."/>
        </authorList>
    </citation>
    <scope>NUCLEOTIDE SEQUENCE [LARGE SCALE GENOMIC DNA]</scope>
    <source>
        <strain evidence="2">JCM 5052</strain>
    </source>
</reference>
<proteinExistence type="predicted"/>
<comment type="caution">
    <text evidence="1">The sequence shown here is derived from an EMBL/GenBank/DDBJ whole genome shotgun (WGS) entry which is preliminary data.</text>
</comment>
<keyword evidence="2" id="KW-1185">Reference proteome</keyword>
<evidence type="ECO:0000313" key="2">
    <source>
        <dbReference type="Proteomes" id="UP001501576"/>
    </source>
</evidence>